<dbReference type="EMBL" id="JBHTKN010000010">
    <property type="protein sequence ID" value="MFD1043406.1"/>
    <property type="molecule type" value="Genomic_DNA"/>
</dbReference>
<evidence type="ECO:0008006" key="4">
    <source>
        <dbReference type="Google" id="ProtNLM"/>
    </source>
</evidence>
<name>A0ABW3M0G1_9GAMM</name>
<evidence type="ECO:0000313" key="3">
    <source>
        <dbReference type="Proteomes" id="UP001597033"/>
    </source>
</evidence>
<comment type="caution">
    <text evidence="2">The sequence shown here is derived from an EMBL/GenBank/DDBJ whole genome shotgun (WGS) entry which is preliminary data.</text>
</comment>
<accession>A0ABW3M0G1</accession>
<dbReference type="RefSeq" id="WP_162376960.1">
    <property type="nucleotide sequence ID" value="NZ_JBHTKN010000010.1"/>
</dbReference>
<evidence type="ECO:0000313" key="2">
    <source>
        <dbReference type="EMBL" id="MFD1043406.1"/>
    </source>
</evidence>
<dbReference type="Proteomes" id="UP001597033">
    <property type="component" value="Unassembled WGS sequence"/>
</dbReference>
<organism evidence="2 3">
    <name type="scientific">Pseudoxanthomonas kaohsiungensis</name>
    <dbReference type="NCBI Taxonomy" id="283923"/>
    <lineage>
        <taxon>Bacteria</taxon>
        <taxon>Pseudomonadati</taxon>
        <taxon>Pseudomonadota</taxon>
        <taxon>Gammaproteobacteria</taxon>
        <taxon>Lysobacterales</taxon>
        <taxon>Lysobacteraceae</taxon>
        <taxon>Pseudoxanthomonas</taxon>
    </lineage>
</organism>
<gene>
    <name evidence="2" type="ORF">ACFQ2N_13725</name>
</gene>
<proteinExistence type="predicted"/>
<reference evidence="3" key="1">
    <citation type="journal article" date="2019" name="Int. J. Syst. Evol. Microbiol.">
        <title>The Global Catalogue of Microorganisms (GCM) 10K type strain sequencing project: providing services to taxonomists for standard genome sequencing and annotation.</title>
        <authorList>
            <consortium name="The Broad Institute Genomics Platform"/>
            <consortium name="The Broad Institute Genome Sequencing Center for Infectious Disease"/>
            <person name="Wu L."/>
            <person name="Ma J."/>
        </authorList>
    </citation>
    <scope>NUCLEOTIDE SEQUENCE [LARGE SCALE GENOMIC DNA]</scope>
    <source>
        <strain evidence="3">CCUG 55854</strain>
    </source>
</reference>
<keyword evidence="1" id="KW-0732">Signal</keyword>
<evidence type="ECO:0000256" key="1">
    <source>
        <dbReference type="SAM" id="SignalP"/>
    </source>
</evidence>
<feature type="signal peptide" evidence="1">
    <location>
        <begin position="1"/>
        <end position="30"/>
    </location>
</feature>
<keyword evidence="3" id="KW-1185">Reference proteome</keyword>
<sequence>MTHAARRRSLFPVLLAAAPALSLASIAAHAQDQEGDRFTLRVGAMSASADSTLSAETTFMDERYRFSENVDFGSDEWVPRIDGVFRFGDRHRLVFDYFNYDKKRRESLDEDVSFDDITIPAGSFARAELDFQLASLLYDYAVVENEDFSLGLQIGAEWAKAEASLLAEAGDERWSDRASEDGYAPVVGVRFTARPGDRWLLNLQGQYLDAGWGDFGDYDGSISRINAVAEYRFTDNFGLFGGYEWYRLDVKRDVRGDFIEDGIVGWDQRFKGPVVGVTLAF</sequence>
<feature type="chain" id="PRO_5046322257" description="Outer membrane protein beta-barrel domain-containing protein" evidence="1">
    <location>
        <begin position="31"/>
        <end position="281"/>
    </location>
</feature>
<dbReference type="SUPFAM" id="SSF56935">
    <property type="entry name" value="Porins"/>
    <property type="match status" value="1"/>
</dbReference>
<protein>
    <recommendedName>
        <fullName evidence="4">Outer membrane protein beta-barrel domain-containing protein</fullName>
    </recommendedName>
</protein>